<dbReference type="AlphaFoldDB" id="M5JQ28"/>
<protein>
    <submittedName>
        <fullName evidence="1">Uncharacterized protein</fullName>
    </submittedName>
</protein>
<dbReference type="EMBL" id="AOGE01000021">
    <property type="protein sequence ID" value="ELT49577.1"/>
    <property type="molecule type" value="Genomic_DNA"/>
</dbReference>
<proteinExistence type="predicted"/>
<sequence length="89" mass="9841">MRGTLETGLAIGLANLRNVERENLRLVPEPRTRFRRVNITPPILLLPCDMAPISSFGTIRIQGGTGSKIKQDYFSCPLALFRETGSLLA</sequence>
<accession>M5JQ28</accession>
<organism evidence="1 2">
    <name type="scientific">Brucella intermedia M86</name>
    <dbReference type="NCBI Taxonomy" id="1234597"/>
    <lineage>
        <taxon>Bacteria</taxon>
        <taxon>Pseudomonadati</taxon>
        <taxon>Pseudomonadota</taxon>
        <taxon>Alphaproteobacteria</taxon>
        <taxon>Hyphomicrobiales</taxon>
        <taxon>Brucellaceae</taxon>
        <taxon>Brucella/Ochrobactrum group</taxon>
        <taxon>Brucella</taxon>
    </lineage>
</organism>
<evidence type="ECO:0000313" key="1">
    <source>
        <dbReference type="EMBL" id="ELT49577.1"/>
    </source>
</evidence>
<evidence type="ECO:0000313" key="2">
    <source>
        <dbReference type="Proteomes" id="UP000011971"/>
    </source>
</evidence>
<name>M5JQ28_9HYPH</name>
<dbReference type="Proteomes" id="UP000011971">
    <property type="component" value="Unassembled WGS sequence"/>
</dbReference>
<gene>
    <name evidence="1" type="ORF">D584_08807</name>
</gene>
<reference evidence="1 2" key="1">
    <citation type="journal article" date="2013" name="Gut Pathog.">
        <title>Draft genome of Ochrobactrum intermedium strain M86 isolated from non-ulcer dyspeptic individual from India.</title>
        <authorList>
            <person name="Kulkarni G."/>
            <person name="Dhotre D."/>
            <person name="Dharne M."/>
            <person name="Shetty S."/>
            <person name="Chowdhury S."/>
            <person name="Misra V."/>
            <person name="Misra S."/>
            <person name="Patole M."/>
            <person name="Shouche Y."/>
        </authorList>
    </citation>
    <scope>NUCLEOTIDE SEQUENCE [LARGE SCALE GENOMIC DNA]</scope>
    <source>
        <strain evidence="1 2">M86</strain>
    </source>
</reference>
<comment type="caution">
    <text evidence="1">The sequence shown here is derived from an EMBL/GenBank/DDBJ whole genome shotgun (WGS) entry which is preliminary data.</text>
</comment>